<dbReference type="EMBL" id="JBHSCN010000005">
    <property type="protein sequence ID" value="MFC4243676.1"/>
    <property type="molecule type" value="Genomic_DNA"/>
</dbReference>
<organism evidence="3 4">
    <name type="scientific">Gryllotalpicola reticulitermitis</name>
    <dbReference type="NCBI Taxonomy" id="1184153"/>
    <lineage>
        <taxon>Bacteria</taxon>
        <taxon>Bacillati</taxon>
        <taxon>Actinomycetota</taxon>
        <taxon>Actinomycetes</taxon>
        <taxon>Micrococcales</taxon>
        <taxon>Microbacteriaceae</taxon>
        <taxon>Gryllotalpicola</taxon>
    </lineage>
</organism>
<dbReference type="RefSeq" id="WP_390228756.1">
    <property type="nucleotide sequence ID" value="NZ_JBHSCN010000005.1"/>
</dbReference>
<dbReference type="CDD" id="cd03801">
    <property type="entry name" value="GT4_PimA-like"/>
    <property type="match status" value="1"/>
</dbReference>
<sequence length="777" mass="83561">MSDLVVISLEKWDHVWRRNQHLISRMLRLDPTLRVMFVEPSADPLHTVSRRQRPRLGAGLSRLDDVVGAEGRLWTFQATKWLPRSVDARADERLAGAVMRAARRIGFRSPALWVNDPSAAALMLRSGWPALYDMTDDWVEAERPEREHERLIAAERTLFDRAREVVACSPALQQRKAAQRPAQASPVRLLGNAVDLSAYAAHPARPADLPPGPVALYAGTVHLDRIDLEATVATAAALRAAGATLTIVGPAPLPDAAVARLRDAGAALLGSRPHDAIPAYLCNAELLVVPHVVDDFTQSLDPIKAYEYRAAARPVLSTAVAGFADSGDPRVRIVAAHEFAATAVALLTQTSTGDDGGASRGARVPDWEDRAQEMAAIVERVRAGRPGGSAAAGVVAAAPFDGVIVQAAPRIEPGAGVAGVAAALEAEFVAAGIRTERFTLDEAHGGWIPRPTGDLPKRLALIAEVVWFSLVGGALLRRRSAGDAVVVTHNDALGGDVYVNHGVLKAALQARGRFAARVARNPLHVFVLARDAWRYRSRTHRAIVALTPGEERTLRAAYPRLAPPVTVISNGVDTRRFAPPTEETAELRAAQRADWQRSPDDRVVLFVGHEYDRKGLPLLIAALPRVPGCVVVVVGGSPEMVRAAERDAQSLGVADRVSFIGQVRDPVPYFRAADVFCLPSAYEANALVVLEALASGLPVVATRVGFAPELIDDGVNGFLVDRTVDDVVRALTAVTAAELAPWRRAARATGERYAWSVVARRYADLAAEVRASRAVRR</sequence>
<dbReference type="SUPFAM" id="SSF53756">
    <property type="entry name" value="UDP-Glycosyltransferase/glycogen phosphorylase"/>
    <property type="match status" value="2"/>
</dbReference>
<evidence type="ECO:0000313" key="4">
    <source>
        <dbReference type="Proteomes" id="UP001595900"/>
    </source>
</evidence>
<evidence type="ECO:0000256" key="1">
    <source>
        <dbReference type="ARBA" id="ARBA00022679"/>
    </source>
</evidence>
<comment type="caution">
    <text evidence="3">The sequence shown here is derived from an EMBL/GenBank/DDBJ whole genome shotgun (WGS) entry which is preliminary data.</text>
</comment>
<keyword evidence="4" id="KW-1185">Reference proteome</keyword>
<evidence type="ECO:0000313" key="3">
    <source>
        <dbReference type="EMBL" id="MFC4243676.1"/>
    </source>
</evidence>
<protein>
    <submittedName>
        <fullName evidence="3">Glycosyltransferase</fullName>
    </submittedName>
</protein>
<proteinExistence type="predicted"/>
<dbReference type="Pfam" id="PF13692">
    <property type="entry name" value="Glyco_trans_1_4"/>
    <property type="match status" value="1"/>
</dbReference>
<keyword evidence="1" id="KW-0808">Transferase</keyword>
<name>A0ABV8Q5R2_9MICO</name>
<reference evidence="4" key="1">
    <citation type="journal article" date="2019" name="Int. J. Syst. Evol. Microbiol.">
        <title>The Global Catalogue of Microorganisms (GCM) 10K type strain sequencing project: providing services to taxonomists for standard genome sequencing and annotation.</title>
        <authorList>
            <consortium name="The Broad Institute Genomics Platform"/>
            <consortium name="The Broad Institute Genome Sequencing Center for Infectious Disease"/>
            <person name="Wu L."/>
            <person name="Ma J."/>
        </authorList>
    </citation>
    <scope>NUCLEOTIDE SEQUENCE [LARGE SCALE GENOMIC DNA]</scope>
    <source>
        <strain evidence="4">CGMCC 1.10363</strain>
    </source>
</reference>
<dbReference type="Proteomes" id="UP001595900">
    <property type="component" value="Unassembled WGS sequence"/>
</dbReference>
<dbReference type="Pfam" id="PF00534">
    <property type="entry name" value="Glycos_transf_1"/>
    <property type="match status" value="1"/>
</dbReference>
<evidence type="ECO:0000259" key="2">
    <source>
        <dbReference type="Pfam" id="PF00534"/>
    </source>
</evidence>
<accession>A0ABV8Q5R2</accession>
<feature type="domain" description="Glycosyl transferase family 1" evidence="2">
    <location>
        <begin position="590"/>
        <end position="735"/>
    </location>
</feature>
<dbReference type="Gene3D" id="3.40.50.2000">
    <property type="entry name" value="Glycogen Phosphorylase B"/>
    <property type="match status" value="3"/>
</dbReference>
<gene>
    <name evidence="3" type="ORF">ACFOYW_09850</name>
</gene>
<dbReference type="InterPro" id="IPR001296">
    <property type="entry name" value="Glyco_trans_1"/>
</dbReference>
<dbReference type="PANTHER" id="PTHR12526">
    <property type="entry name" value="GLYCOSYLTRANSFERASE"/>
    <property type="match status" value="1"/>
</dbReference>